<evidence type="ECO:0000256" key="13">
    <source>
        <dbReference type="ARBA" id="ARBA00023209"/>
    </source>
</evidence>
<dbReference type="SUPFAM" id="SSF51735">
    <property type="entry name" value="NAD(P)-binding Rossmann-fold domains"/>
    <property type="match status" value="1"/>
</dbReference>
<dbReference type="FunFam" id="3.30.360.10:FF:000055">
    <property type="entry name" value="Putative myo-inositol-1-phosphate synthase"/>
    <property type="match status" value="1"/>
</dbReference>
<comment type="caution">
    <text evidence="19">The sequence shown here is derived from an EMBL/GenBank/DDBJ whole genome shotgun (WGS) entry which is preliminary data.</text>
</comment>
<comment type="similarity">
    <text evidence="5">Belongs to the myo-inositol 1-phosphate synthase family.</text>
</comment>
<evidence type="ECO:0000256" key="3">
    <source>
        <dbReference type="ARBA" id="ARBA00004496"/>
    </source>
</evidence>
<dbReference type="Gene3D" id="3.40.50.720">
    <property type="entry name" value="NAD(P)-binding Rossmann-like Domain"/>
    <property type="match status" value="2"/>
</dbReference>
<sequence length="567" mass="63327">MSPRNPSTDNLPAVSMETITVQSPNVTYTEQFIESKYEYQTTAVKEECGKYIVTPKTEGYVFRTERRVPRLGVMLVGWGGNNGTTVTAAVLANRNKLSWHTKEGVRHADYLGSITQASTVSLGTGPQGEIFIPFKSMLPMVNADDIIFDGWDISSLNLGDSMKRAQVLDYNLQTQLYPLMSKMKPRPSIYIPDFIAANQKDRADNCLSGTKWELVEKLREDIRDFKKKQNLDKVIVLWTANTERFSDIREGLNDTSENLLTSIKNDVDEVSPSTLFAVASILEGITYINGSPQNTFVPGVIELAEQKRVFIGGDDFKSGQTKMKSVLVDFLVSAGIKPVSIVSYNHLGNNDGKNLSAPKTFRSKEISKTNVVDDMVASNSILYKPNEKPDHCVVIKYVPYVGDSKRAMDEYTSEIMMGGRSTIVLHNTCEDSLLASPLILDLAILAELCERIQLRRSGESEKEFQRFNSALSMLSILCKAPLTPRGTPVSNAFFRQKSCIENIFRACVGLAPINHMQLEYKTETIAPEFQHCLPQTLNNHSTIKQINGVNKAFHNEITERNTQVFSS</sequence>
<dbReference type="Pfam" id="PF01658">
    <property type="entry name" value="Inos-1-P_synth"/>
    <property type="match status" value="1"/>
</dbReference>
<evidence type="ECO:0000256" key="14">
    <source>
        <dbReference type="ARBA" id="ARBA00023235"/>
    </source>
</evidence>
<keyword evidence="14" id="KW-0413">Isomerase</keyword>
<dbReference type="InterPro" id="IPR036291">
    <property type="entry name" value="NAD(P)-bd_dom_sf"/>
</dbReference>
<dbReference type="GO" id="GO:0005737">
    <property type="term" value="C:cytoplasm"/>
    <property type="evidence" value="ECO:0007669"/>
    <property type="project" value="UniProtKB-SubCell"/>
</dbReference>
<dbReference type="EMBL" id="JAWDGP010004625">
    <property type="protein sequence ID" value="KAK3762911.1"/>
    <property type="molecule type" value="Genomic_DNA"/>
</dbReference>
<keyword evidence="15" id="KW-1208">Phospholipid metabolism</keyword>
<evidence type="ECO:0000256" key="1">
    <source>
        <dbReference type="ARBA" id="ARBA00000113"/>
    </source>
</evidence>
<evidence type="ECO:0000256" key="6">
    <source>
        <dbReference type="ARBA" id="ARBA00011881"/>
    </source>
</evidence>
<organism evidence="19 20">
    <name type="scientific">Elysia crispata</name>
    <name type="common">lettuce slug</name>
    <dbReference type="NCBI Taxonomy" id="231223"/>
    <lineage>
        <taxon>Eukaryota</taxon>
        <taxon>Metazoa</taxon>
        <taxon>Spiralia</taxon>
        <taxon>Lophotrochozoa</taxon>
        <taxon>Mollusca</taxon>
        <taxon>Gastropoda</taxon>
        <taxon>Heterobranchia</taxon>
        <taxon>Euthyneura</taxon>
        <taxon>Panpulmonata</taxon>
        <taxon>Sacoglossa</taxon>
        <taxon>Placobranchoidea</taxon>
        <taxon>Plakobranchidae</taxon>
        <taxon>Elysia</taxon>
    </lineage>
</organism>
<dbReference type="GO" id="GO:0006021">
    <property type="term" value="P:inositol biosynthetic process"/>
    <property type="evidence" value="ECO:0007669"/>
    <property type="project" value="UniProtKB-KW"/>
</dbReference>
<comment type="function">
    <text evidence="16">Key enzyme in myo-inositol biosynthesis pathway that catalyzes the conversion of glucose 6-phosphate to 1-myo-inositol 1-phosphate in a NAD-dependent manner. Rate-limiting enzyme in the synthesis of all inositol-containing compounds.</text>
</comment>
<dbReference type="InterPro" id="IPR002587">
    <property type="entry name" value="Myo-inos-1-P_Synthase"/>
</dbReference>
<evidence type="ECO:0000256" key="7">
    <source>
        <dbReference type="ARBA" id="ARBA00012125"/>
    </source>
</evidence>
<dbReference type="AlphaFoldDB" id="A0AAE0Z6E4"/>
<evidence type="ECO:0000313" key="19">
    <source>
        <dbReference type="EMBL" id="KAK3762911.1"/>
    </source>
</evidence>
<comment type="catalytic activity">
    <reaction evidence="1">
        <text>D-glucose 6-phosphate = 1D-myo-inositol 3-phosphate</text>
        <dbReference type="Rhea" id="RHEA:10716"/>
        <dbReference type="ChEBI" id="CHEBI:58401"/>
        <dbReference type="ChEBI" id="CHEBI:61548"/>
        <dbReference type="EC" id="5.5.1.4"/>
    </reaction>
</comment>
<name>A0AAE0Z6E4_9GAST</name>
<evidence type="ECO:0000256" key="9">
    <source>
        <dbReference type="ARBA" id="ARBA00022516"/>
    </source>
</evidence>
<comment type="pathway">
    <text evidence="4">Polyol metabolism; myo-inositol biosynthesis; myo-inositol from D-glucose 6-phosphate: step 1/2.</text>
</comment>
<keyword evidence="12" id="KW-0443">Lipid metabolism</keyword>
<keyword evidence="20" id="KW-1185">Reference proteome</keyword>
<evidence type="ECO:0000259" key="18">
    <source>
        <dbReference type="Pfam" id="PF01658"/>
    </source>
</evidence>
<dbReference type="PANTHER" id="PTHR11510">
    <property type="entry name" value="MYO-INOSITOL-1 PHOSPHATE SYNTHASE"/>
    <property type="match status" value="1"/>
</dbReference>
<evidence type="ECO:0000256" key="15">
    <source>
        <dbReference type="ARBA" id="ARBA00023264"/>
    </source>
</evidence>
<dbReference type="SUPFAM" id="SSF55347">
    <property type="entry name" value="Glyceraldehyde-3-phosphate dehydrogenase-like, C-terminal domain"/>
    <property type="match status" value="1"/>
</dbReference>
<evidence type="ECO:0000256" key="16">
    <source>
        <dbReference type="ARBA" id="ARBA00025559"/>
    </source>
</evidence>
<evidence type="ECO:0000256" key="5">
    <source>
        <dbReference type="ARBA" id="ARBA00010813"/>
    </source>
</evidence>
<accession>A0AAE0Z6E4</accession>
<evidence type="ECO:0000256" key="8">
    <source>
        <dbReference type="ARBA" id="ARBA00022490"/>
    </source>
</evidence>
<keyword evidence="13" id="KW-0594">Phospholipid biosynthesis</keyword>
<comment type="subunit">
    <text evidence="6">Homotetramer.</text>
</comment>
<keyword evidence="10" id="KW-0398">Inositol biosynthesis</keyword>
<gene>
    <name evidence="19" type="ORF">RRG08_008129</name>
</gene>
<evidence type="ECO:0000256" key="12">
    <source>
        <dbReference type="ARBA" id="ARBA00023098"/>
    </source>
</evidence>
<evidence type="ECO:0000256" key="2">
    <source>
        <dbReference type="ARBA" id="ARBA00001911"/>
    </source>
</evidence>
<dbReference type="Pfam" id="PF07994">
    <property type="entry name" value="NAD_binding_5"/>
    <property type="match status" value="1"/>
</dbReference>
<keyword evidence="11" id="KW-0520">NAD</keyword>
<evidence type="ECO:0000256" key="4">
    <source>
        <dbReference type="ARBA" id="ARBA00005117"/>
    </source>
</evidence>
<evidence type="ECO:0000256" key="17">
    <source>
        <dbReference type="ARBA" id="ARBA00070063"/>
    </source>
</evidence>
<comment type="cofactor">
    <cofactor evidence="2">
        <name>NAD(+)</name>
        <dbReference type="ChEBI" id="CHEBI:57540"/>
    </cofactor>
</comment>
<dbReference type="InterPro" id="IPR013021">
    <property type="entry name" value="Myo-inos-1-P_Synthase_GAPDH"/>
</dbReference>
<dbReference type="Proteomes" id="UP001283361">
    <property type="component" value="Unassembled WGS sequence"/>
</dbReference>
<feature type="domain" description="Myo-inositol-1-phosphate synthase GAPDH-like" evidence="18">
    <location>
        <begin position="319"/>
        <end position="432"/>
    </location>
</feature>
<dbReference type="GO" id="GO:0004512">
    <property type="term" value="F:inositol-3-phosphate synthase activity"/>
    <property type="evidence" value="ECO:0007669"/>
    <property type="project" value="UniProtKB-EC"/>
</dbReference>
<dbReference type="GO" id="GO:0008654">
    <property type="term" value="P:phospholipid biosynthetic process"/>
    <property type="evidence" value="ECO:0007669"/>
    <property type="project" value="UniProtKB-KW"/>
</dbReference>
<evidence type="ECO:0000256" key="11">
    <source>
        <dbReference type="ARBA" id="ARBA00023027"/>
    </source>
</evidence>
<evidence type="ECO:0000256" key="10">
    <source>
        <dbReference type="ARBA" id="ARBA00022550"/>
    </source>
</evidence>
<keyword evidence="9" id="KW-0444">Lipid biosynthesis</keyword>
<reference evidence="19" key="1">
    <citation type="journal article" date="2023" name="G3 (Bethesda)">
        <title>A reference genome for the long-term kleptoplast-retaining sea slug Elysia crispata morphotype clarki.</title>
        <authorList>
            <person name="Eastman K.E."/>
            <person name="Pendleton A.L."/>
            <person name="Shaikh M.A."/>
            <person name="Suttiyut T."/>
            <person name="Ogas R."/>
            <person name="Tomko P."/>
            <person name="Gavelis G."/>
            <person name="Widhalm J.R."/>
            <person name="Wisecaver J.H."/>
        </authorList>
    </citation>
    <scope>NUCLEOTIDE SEQUENCE</scope>
    <source>
        <strain evidence="19">ECLA1</strain>
    </source>
</reference>
<comment type="subcellular location">
    <subcellularLocation>
        <location evidence="3">Cytoplasm</location>
    </subcellularLocation>
</comment>
<evidence type="ECO:0000313" key="20">
    <source>
        <dbReference type="Proteomes" id="UP001283361"/>
    </source>
</evidence>
<dbReference type="PIRSF" id="PIRSF015578">
    <property type="entry name" value="Myoinos-ppht_syn"/>
    <property type="match status" value="1"/>
</dbReference>
<keyword evidence="8" id="KW-0963">Cytoplasm</keyword>
<dbReference type="FunFam" id="3.40.50.720:FF:000069">
    <property type="entry name" value="Inositol-3-phosphate synthase 1"/>
    <property type="match status" value="1"/>
</dbReference>
<proteinExistence type="inferred from homology"/>
<protein>
    <recommendedName>
        <fullName evidence="17">Inositol-3-phosphate synthase</fullName>
        <ecNumber evidence="7">5.5.1.4</ecNumber>
    </recommendedName>
</protein>
<dbReference type="FunFam" id="3.40.50.720:FF:000334">
    <property type="entry name" value="Inositol-3-phosphate synthase"/>
    <property type="match status" value="1"/>
</dbReference>
<dbReference type="EC" id="5.5.1.4" evidence="7"/>